<keyword evidence="5" id="KW-0812">Transmembrane</keyword>
<evidence type="ECO:0000256" key="2">
    <source>
        <dbReference type="ARBA" id="ARBA00022676"/>
    </source>
</evidence>
<keyword evidence="5" id="KW-1133">Transmembrane helix</keyword>
<keyword evidence="5" id="KW-0472">Membrane</keyword>
<dbReference type="EMBL" id="JBBNAF010000009">
    <property type="protein sequence ID" value="KAK9115060.1"/>
    <property type="molecule type" value="Genomic_DNA"/>
</dbReference>
<dbReference type="AlphaFoldDB" id="A0AAP0NRH4"/>
<dbReference type="Pfam" id="PF04577">
    <property type="entry name" value="Glyco_transf_61"/>
    <property type="match status" value="1"/>
</dbReference>
<dbReference type="PANTHER" id="PTHR20961">
    <property type="entry name" value="GLYCOSYLTRANSFERASE"/>
    <property type="match status" value="1"/>
</dbReference>
<comment type="caution">
    <text evidence="7">The sequence shown here is derived from an EMBL/GenBank/DDBJ whole genome shotgun (WGS) entry which is preliminary data.</text>
</comment>
<sequence>MQKSFRGAAEMEYDAIFAKSFSRYEQRKLGYGAFIGCLLVCLSFVTMFRPSLDQLKPLLSLQLTMNPEREIIKQHEVEPVCNLMEPRSDFCKMNGDIRIHGNSSTILFASPQVDSAAARNATWKIKPYARKGDAAALGSVTEFLAAGYSGNHFHAFADILVPLFAASYRFRGEVKLLVSNSKSYWIAKYKAILENLSRYEIIINIDKDDRIHCFPSMIVGLKQHQELRIDHSQSRYSMKDFREFLRSAYSLKKAKAAISIRNHQRHRKVPRLLIVTRKRTRSFTNEREIVKLAKSLGYKVMTAEPALMNMTSFARVVNSCDVMMGVHGAGLANIVFLPSHAVVIQVVPLGGLKWLCSHYFGEPALEMELKYLEYKIREEESTLMQQYPLDHPVFKDPISIHRQGWEATKAVYLDKQDVKLDVNRFRATLLEALELLHH</sequence>
<keyword evidence="3" id="KW-0808">Transferase</keyword>
<evidence type="ECO:0000313" key="8">
    <source>
        <dbReference type="Proteomes" id="UP001420932"/>
    </source>
</evidence>
<feature type="domain" description="Glycosyltransferase 61 catalytic" evidence="6">
    <location>
        <begin position="229"/>
        <end position="344"/>
    </location>
</feature>
<dbReference type="GO" id="GO:0000139">
    <property type="term" value="C:Golgi membrane"/>
    <property type="evidence" value="ECO:0007669"/>
    <property type="project" value="UniProtKB-SubCell"/>
</dbReference>
<evidence type="ECO:0000256" key="5">
    <source>
        <dbReference type="SAM" id="Phobius"/>
    </source>
</evidence>
<evidence type="ECO:0000256" key="4">
    <source>
        <dbReference type="ARBA" id="ARBA00023180"/>
    </source>
</evidence>
<evidence type="ECO:0000259" key="6">
    <source>
        <dbReference type="Pfam" id="PF04577"/>
    </source>
</evidence>
<protein>
    <recommendedName>
        <fullName evidence="6">Glycosyltransferase 61 catalytic domain-containing protein</fullName>
    </recommendedName>
</protein>
<proteinExistence type="predicted"/>
<keyword evidence="4" id="KW-0325">Glycoprotein</keyword>
<organism evidence="7 8">
    <name type="scientific">Stephania yunnanensis</name>
    <dbReference type="NCBI Taxonomy" id="152371"/>
    <lineage>
        <taxon>Eukaryota</taxon>
        <taxon>Viridiplantae</taxon>
        <taxon>Streptophyta</taxon>
        <taxon>Embryophyta</taxon>
        <taxon>Tracheophyta</taxon>
        <taxon>Spermatophyta</taxon>
        <taxon>Magnoliopsida</taxon>
        <taxon>Ranunculales</taxon>
        <taxon>Menispermaceae</taxon>
        <taxon>Menispermoideae</taxon>
        <taxon>Cissampelideae</taxon>
        <taxon>Stephania</taxon>
    </lineage>
</organism>
<evidence type="ECO:0000256" key="1">
    <source>
        <dbReference type="ARBA" id="ARBA00004323"/>
    </source>
</evidence>
<keyword evidence="2" id="KW-0328">Glycosyltransferase</keyword>
<reference evidence="7 8" key="1">
    <citation type="submission" date="2024-01" db="EMBL/GenBank/DDBJ databases">
        <title>Genome assemblies of Stephania.</title>
        <authorList>
            <person name="Yang L."/>
        </authorList>
    </citation>
    <scope>NUCLEOTIDE SEQUENCE [LARGE SCALE GENOMIC DNA]</scope>
    <source>
        <strain evidence="7">YNDBR</strain>
        <tissue evidence="7">Leaf</tissue>
    </source>
</reference>
<name>A0AAP0NRH4_9MAGN</name>
<evidence type="ECO:0000313" key="7">
    <source>
        <dbReference type="EMBL" id="KAK9115060.1"/>
    </source>
</evidence>
<keyword evidence="8" id="KW-1185">Reference proteome</keyword>
<accession>A0AAP0NRH4</accession>
<dbReference type="GO" id="GO:0016763">
    <property type="term" value="F:pentosyltransferase activity"/>
    <property type="evidence" value="ECO:0007669"/>
    <property type="project" value="UniProtKB-ARBA"/>
</dbReference>
<feature type="transmembrane region" description="Helical" evidence="5">
    <location>
        <begin position="29"/>
        <end position="48"/>
    </location>
</feature>
<dbReference type="Proteomes" id="UP001420932">
    <property type="component" value="Unassembled WGS sequence"/>
</dbReference>
<gene>
    <name evidence="7" type="ORF">Syun_021857</name>
</gene>
<dbReference type="PANTHER" id="PTHR20961:SF5">
    <property type="entry name" value="GLYCOSYLTRANSFERASE-RELATED"/>
    <property type="match status" value="1"/>
</dbReference>
<dbReference type="InterPro" id="IPR007657">
    <property type="entry name" value="Glycosyltransferase_61"/>
</dbReference>
<dbReference type="InterPro" id="IPR049625">
    <property type="entry name" value="Glyco_transf_61_cat"/>
</dbReference>
<comment type="subcellular location">
    <subcellularLocation>
        <location evidence="1">Golgi apparatus membrane</location>
        <topology evidence="1">Single-pass type II membrane protein</topology>
    </subcellularLocation>
</comment>
<evidence type="ECO:0000256" key="3">
    <source>
        <dbReference type="ARBA" id="ARBA00022679"/>
    </source>
</evidence>